<keyword evidence="2" id="KW-0812">Transmembrane</keyword>
<comment type="caution">
    <text evidence="14">The sequence shown here is derived from an EMBL/GenBank/DDBJ whole genome shotgun (WGS) entry which is preliminary data.</text>
</comment>
<dbReference type="SUPFAM" id="SSF52799">
    <property type="entry name" value="(Phosphotyrosine protein) phosphatases II"/>
    <property type="match status" value="2"/>
</dbReference>
<feature type="domain" description="Tyrosine-protein phosphatase" evidence="11">
    <location>
        <begin position="651"/>
        <end position="790"/>
    </location>
</feature>
<keyword evidence="5" id="KW-0378">Hydrolase</keyword>
<evidence type="ECO:0000256" key="1">
    <source>
        <dbReference type="ARBA" id="ARBA00004479"/>
    </source>
</evidence>
<dbReference type="PROSITE" id="PS50055">
    <property type="entry name" value="TYR_PHOSPHATASE_PTP"/>
    <property type="match status" value="2"/>
</dbReference>
<proteinExistence type="predicted"/>
<dbReference type="SMART" id="SM00194">
    <property type="entry name" value="PTPc"/>
    <property type="match status" value="1"/>
</dbReference>
<dbReference type="PROSITE" id="PS00383">
    <property type="entry name" value="TYR_PHOSPHATASE_1"/>
    <property type="match status" value="1"/>
</dbReference>
<name>A0A9Q0EUD7_9TELE</name>
<evidence type="ECO:0000256" key="5">
    <source>
        <dbReference type="ARBA" id="ARBA00022801"/>
    </source>
</evidence>
<evidence type="ECO:0000259" key="12">
    <source>
        <dbReference type="PROSITE" id="PS50056"/>
    </source>
</evidence>
<keyword evidence="6" id="KW-0904">Protein phosphatase</keyword>
<dbReference type="InterPro" id="IPR029021">
    <property type="entry name" value="Prot-tyrosine_phosphatase-like"/>
</dbReference>
<dbReference type="FunFam" id="2.60.40.10:FF:000009">
    <property type="entry name" value="receptor-type tyrosine-protein phosphatase U isoform X1"/>
    <property type="match status" value="1"/>
</dbReference>
<keyword evidence="8" id="KW-0472">Membrane</keyword>
<dbReference type="Gene3D" id="2.60.40.10">
    <property type="entry name" value="Immunoglobulins"/>
    <property type="match status" value="4"/>
</dbReference>
<evidence type="ECO:0000256" key="9">
    <source>
        <dbReference type="ARBA" id="ARBA00023157"/>
    </source>
</evidence>
<dbReference type="InterPro" id="IPR000242">
    <property type="entry name" value="PTP_cat"/>
</dbReference>
<gene>
    <name evidence="14" type="ORF">NHX12_021909</name>
</gene>
<dbReference type="InterPro" id="IPR057598">
    <property type="entry name" value="Fn3_PTPRU"/>
</dbReference>
<dbReference type="InterPro" id="IPR000387">
    <property type="entry name" value="Tyr_Pase_dom"/>
</dbReference>
<dbReference type="EMBL" id="JANIIK010000037">
    <property type="protein sequence ID" value="KAJ3611896.1"/>
    <property type="molecule type" value="Genomic_DNA"/>
</dbReference>
<dbReference type="OrthoDB" id="10253954at2759"/>
<dbReference type="InterPro" id="IPR003961">
    <property type="entry name" value="FN3_dom"/>
</dbReference>
<dbReference type="SMART" id="SM00060">
    <property type="entry name" value="FN3"/>
    <property type="match status" value="3"/>
</dbReference>
<accession>A0A9Q0EUD7</accession>
<evidence type="ECO:0000259" key="13">
    <source>
        <dbReference type="PROSITE" id="PS50853"/>
    </source>
</evidence>
<keyword evidence="10" id="KW-0325">Glycoprotein</keyword>
<dbReference type="InterPro" id="IPR036116">
    <property type="entry name" value="FN3_sf"/>
</dbReference>
<feature type="domain" description="Fibronectin type-III" evidence="13">
    <location>
        <begin position="320"/>
        <end position="422"/>
    </location>
</feature>
<feature type="domain" description="Tyrosine specific protein phosphatases" evidence="12">
    <location>
        <begin position="741"/>
        <end position="790"/>
    </location>
</feature>
<comment type="subcellular location">
    <subcellularLocation>
        <location evidence="1">Membrane</location>
        <topology evidence="1">Single-pass type I membrane protein</topology>
    </subcellularLocation>
</comment>
<dbReference type="InterPro" id="IPR003595">
    <property type="entry name" value="Tyr_Pase_cat"/>
</dbReference>
<sequence length="953" mass="107022">MYLYFSRGLSGRHAEVRQVRGVNSRRYAATFDLENTTKGDSGRYRCIGQSERGVGVSSYADLTVKQALLTLRGRGESLLFDWSRLVSPGLTWSCLVLPGLTWSRLVSPGLTWSHLLMAVGATYLWLQLNANSINGDGPIIEREVEYRTVSGQLIDTTPVDKTTHKIGHLDPDTEYLVSVLLTRPLEGGTGNPGPPLRARTKCADPMQGPQHVEVLEVRSKQLTVRWEPFGYNVTRCYSYNLTVQYRYRPAGGALRYQLLKPSSFKAQAGQEESREDLCSEQSRSPQHTILNLPPFTNISLRLVLRNPEGHKYSQELLVLTQQDASIHGSSYEERISLRWEEPVFTFGIIKQYEIYYKALSSFDTEFDLTNQSGKVLKPANETSHLFTGLSPGSTYSFTIRASTIKGFGPAVASQVTTKISAPLMPSYDQKSPLNQTDSTVTVLLKPAQSRGAPVSKYQVVVEEESSRRLRAAEILRCFPVPVHYYNVTHLNYYYAAEIPSIQTALSFCDNRTYGGYRNVPLLPQKSYSIYYQAVSTANGETKIDCVRVATKGAATRGPEPETEQTLAKKRKETISRQEMTVMVNSMDKSFTEQSSSISTNKYYQDESQAVTGDSSTLVQAHGFQSGQLHPAVRVADLLQHITQMKSSEGYGFKEERSLEGRREGLPVGTTAVLETVFDFWRMIWQENTTAIVMVTNLVEVGRVKCCKNTAARGVHEVREVRQFHFTGWPDHGVPYHPTALLGFIRLIKTYSNPGALVVHCSAGAGRTGCFLVVDIMLDMAEREGVVDVYNCTLNMVTPALRAEDCSIALLPRNQEKNRCEEVLPQDRCLPFLLMMLNHVDPDQLCTQYWPEMGVHSLGGLQLEFVSADLEEDVISRIFRLYNTARPQDGYRMVQQFQFLGWPMYRETAVNTRSFIKLLHLVDNSGGGRSGVFCAVRSVVEMLRQQRRADVFHT</sequence>
<evidence type="ECO:0000256" key="2">
    <source>
        <dbReference type="ARBA" id="ARBA00022692"/>
    </source>
</evidence>
<evidence type="ECO:0000313" key="15">
    <source>
        <dbReference type="Proteomes" id="UP001148018"/>
    </source>
</evidence>
<feature type="domain" description="Tyrosine-protein phosphatase" evidence="11">
    <location>
        <begin position="832"/>
        <end position="953"/>
    </location>
</feature>
<evidence type="ECO:0000256" key="4">
    <source>
        <dbReference type="ARBA" id="ARBA00022737"/>
    </source>
</evidence>
<dbReference type="PROSITE" id="PS50056">
    <property type="entry name" value="TYR_PHOSPHATASE_2"/>
    <property type="match status" value="1"/>
</dbReference>
<dbReference type="SMART" id="SM00404">
    <property type="entry name" value="PTPc_motif"/>
    <property type="match status" value="1"/>
</dbReference>
<evidence type="ECO:0000256" key="10">
    <source>
        <dbReference type="ARBA" id="ARBA00023180"/>
    </source>
</evidence>
<keyword evidence="7" id="KW-1133">Transmembrane helix</keyword>
<dbReference type="PANTHER" id="PTHR24051">
    <property type="entry name" value="SUSHI DOMAIN-CONTAINING PROTEIN 1"/>
    <property type="match status" value="1"/>
</dbReference>
<keyword evidence="9" id="KW-1015">Disulfide bond</keyword>
<evidence type="ECO:0000256" key="3">
    <source>
        <dbReference type="ARBA" id="ARBA00022729"/>
    </source>
</evidence>
<evidence type="ECO:0000256" key="8">
    <source>
        <dbReference type="ARBA" id="ARBA00023136"/>
    </source>
</evidence>
<dbReference type="Pfam" id="PF00041">
    <property type="entry name" value="fn3"/>
    <property type="match status" value="1"/>
</dbReference>
<dbReference type="FunFam" id="2.60.40.10:FF:000019">
    <property type="entry name" value="receptor-type tyrosine-protein phosphatase kappa isoform X2"/>
    <property type="match status" value="1"/>
</dbReference>
<dbReference type="SUPFAM" id="SSF49265">
    <property type="entry name" value="Fibronectin type III"/>
    <property type="match status" value="2"/>
</dbReference>
<organism evidence="14 15">
    <name type="scientific">Muraenolepis orangiensis</name>
    <name type="common">Patagonian moray cod</name>
    <dbReference type="NCBI Taxonomy" id="630683"/>
    <lineage>
        <taxon>Eukaryota</taxon>
        <taxon>Metazoa</taxon>
        <taxon>Chordata</taxon>
        <taxon>Craniata</taxon>
        <taxon>Vertebrata</taxon>
        <taxon>Euteleostomi</taxon>
        <taxon>Actinopterygii</taxon>
        <taxon>Neopterygii</taxon>
        <taxon>Teleostei</taxon>
        <taxon>Neoteleostei</taxon>
        <taxon>Acanthomorphata</taxon>
        <taxon>Zeiogadaria</taxon>
        <taxon>Gadariae</taxon>
        <taxon>Gadiformes</taxon>
        <taxon>Muraenolepidoidei</taxon>
        <taxon>Muraenolepididae</taxon>
        <taxon>Muraenolepis</taxon>
    </lineage>
</organism>
<evidence type="ECO:0000313" key="14">
    <source>
        <dbReference type="EMBL" id="KAJ3611896.1"/>
    </source>
</evidence>
<evidence type="ECO:0000256" key="7">
    <source>
        <dbReference type="ARBA" id="ARBA00022989"/>
    </source>
</evidence>
<feature type="non-terminal residue" evidence="14">
    <location>
        <position position="1"/>
    </location>
</feature>
<evidence type="ECO:0008006" key="16">
    <source>
        <dbReference type="Google" id="ProtNLM"/>
    </source>
</evidence>
<dbReference type="AlphaFoldDB" id="A0A9Q0EUD7"/>
<dbReference type="CDD" id="cd00063">
    <property type="entry name" value="FN3"/>
    <property type="match status" value="2"/>
</dbReference>
<evidence type="ECO:0000256" key="6">
    <source>
        <dbReference type="ARBA" id="ARBA00022912"/>
    </source>
</evidence>
<reference evidence="14" key="1">
    <citation type="submission" date="2022-07" db="EMBL/GenBank/DDBJ databases">
        <title>Chromosome-level genome of Muraenolepis orangiensis.</title>
        <authorList>
            <person name="Kim J."/>
        </authorList>
    </citation>
    <scope>NUCLEOTIDE SEQUENCE</scope>
    <source>
        <strain evidence="14">KU_S4_2022</strain>
        <tissue evidence="14">Muscle</tissue>
    </source>
</reference>
<keyword evidence="4" id="KW-0677">Repeat</keyword>
<dbReference type="InterPro" id="IPR013783">
    <property type="entry name" value="Ig-like_fold"/>
</dbReference>
<dbReference type="Gene3D" id="3.90.190.10">
    <property type="entry name" value="Protein tyrosine phosphatase superfamily"/>
    <property type="match status" value="3"/>
</dbReference>
<dbReference type="InterPro" id="IPR051622">
    <property type="entry name" value="R-tyr_protein_phosphatases"/>
</dbReference>
<dbReference type="GO" id="GO:0016020">
    <property type="term" value="C:membrane"/>
    <property type="evidence" value="ECO:0007669"/>
    <property type="project" value="UniProtKB-SubCell"/>
</dbReference>
<feature type="domain" description="Fibronectin type-III" evidence="13">
    <location>
        <begin position="107"/>
        <end position="203"/>
    </location>
</feature>
<evidence type="ECO:0000259" key="11">
    <source>
        <dbReference type="PROSITE" id="PS50055"/>
    </source>
</evidence>
<dbReference type="Pfam" id="PF23144">
    <property type="entry name" value="Fn3_PTPRU"/>
    <property type="match status" value="1"/>
</dbReference>
<dbReference type="Pfam" id="PF00102">
    <property type="entry name" value="Y_phosphatase"/>
    <property type="match status" value="3"/>
</dbReference>
<dbReference type="Proteomes" id="UP001148018">
    <property type="component" value="Unassembled WGS sequence"/>
</dbReference>
<keyword evidence="15" id="KW-1185">Reference proteome</keyword>
<protein>
    <recommendedName>
        <fullName evidence="16">Protein-tyrosine-phosphatase</fullName>
    </recommendedName>
</protein>
<dbReference type="PROSITE" id="PS50853">
    <property type="entry name" value="FN3"/>
    <property type="match status" value="2"/>
</dbReference>
<dbReference type="GO" id="GO:0004725">
    <property type="term" value="F:protein tyrosine phosphatase activity"/>
    <property type="evidence" value="ECO:0007669"/>
    <property type="project" value="InterPro"/>
</dbReference>
<keyword evidence="3" id="KW-0732">Signal</keyword>
<dbReference type="PANTHER" id="PTHR24051:SF11">
    <property type="entry name" value="PROTEIN TYROSINE PHOSPHATASE, RECEPTOR TYPE, M"/>
    <property type="match status" value="1"/>
</dbReference>
<dbReference type="InterPro" id="IPR016130">
    <property type="entry name" value="Tyr_Pase_AS"/>
</dbReference>